<organism evidence="9 10">
    <name type="scientific">Sphingomonas jatrophae</name>
    <dbReference type="NCBI Taxonomy" id="1166337"/>
    <lineage>
        <taxon>Bacteria</taxon>
        <taxon>Pseudomonadati</taxon>
        <taxon>Pseudomonadota</taxon>
        <taxon>Alphaproteobacteria</taxon>
        <taxon>Sphingomonadales</taxon>
        <taxon>Sphingomonadaceae</taxon>
        <taxon>Sphingomonas</taxon>
    </lineage>
</organism>
<dbReference type="InterPro" id="IPR002327">
    <property type="entry name" value="Cyt_c_1A/1B"/>
</dbReference>
<feature type="chain" id="PRO_5011648006" evidence="7">
    <location>
        <begin position="22"/>
        <end position="122"/>
    </location>
</feature>
<evidence type="ECO:0000256" key="2">
    <source>
        <dbReference type="ARBA" id="ARBA00022617"/>
    </source>
</evidence>
<dbReference type="Pfam" id="PF00034">
    <property type="entry name" value="Cytochrom_C"/>
    <property type="match status" value="1"/>
</dbReference>
<evidence type="ECO:0000313" key="9">
    <source>
        <dbReference type="EMBL" id="SFR89206.1"/>
    </source>
</evidence>
<evidence type="ECO:0000313" key="10">
    <source>
        <dbReference type="Proteomes" id="UP000198824"/>
    </source>
</evidence>
<dbReference type="GO" id="GO:0020037">
    <property type="term" value="F:heme binding"/>
    <property type="evidence" value="ECO:0007669"/>
    <property type="project" value="InterPro"/>
</dbReference>
<dbReference type="PRINTS" id="PR00604">
    <property type="entry name" value="CYTCHRMECIAB"/>
</dbReference>
<dbReference type="GO" id="GO:0046872">
    <property type="term" value="F:metal ion binding"/>
    <property type="evidence" value="ECO:0007669"/>
    <property type="project" value="UniProtKB-KW"/>
</dbReference>
<dbReference type="STRING" id="1166337.SAMN05192580_1596"/>
<feature type="domain" description="Cytochrome c" evidence="8">
    <location>
        <begin position="23"/>
        <end position="122"/>
    </location>
</feature>
<dbReference type="PANTHER" id="PTHR11961">
    <property type="entry name" value="CYTOCHROME C"/>
    <property type="match status" value="1"/>
</dbReference>
<evidence type="ECO:0000256" key="4">
    <source>
        <dbReference type="ARBA" id="ARBA00022982"/>
    </source>
</evidence>
<name>A0A1I6KDD8_9SPHN</name>
<keyword evidence="1" id="KW-0813">Transport</keyword>
<sequence>MKVFGLALGLAAVALPTMASAQGDPARGKTVFARCMACHQTVAGRNGLGPTMAGVVGRKAGTVPGYNYSAALKKSGLVWSPAALDSYLLKPAAKVPGTKMIFPGLPKPEDRANIIAYLTTLK</sequence>
<keyword evidence="3 6" id="KW-0479">Metal-binding</keyword>
<dbReference type="GO" id="GO:0009055">
    <property type="term" value="F:electron transfer activity"/>
    <property type="evidence" value="ECO:0007669"/>
    <property type="project" value="InterPro"/>
</dbReference>
<dbReference type="InterPro" id="IPR009056">
    <property type="entry name" value="Cyt_c-like_dom"/>
</dbReference>
<evidence type="ECO:0000256" key="1">
    <source>
        <dbReference type="ARBA" id="ARBA00022448"/>
    </source>
</evidence>
<evidence type="ECO:0000259" key="8">
    <source>
        <dbReference type="PROSITE" id="PS51007"/>
    </source>
</evidence>
<feature type="signal peptide" evidence="7">
    <location>
        <begin position="1"/>
        <end position="21"/>
    </location>
</feature>
<evidence type="ECO:0000256" key="3">
    <source>
        <dbReference type="ARBA" id="ARBA00022723"/>
    </source>
</evidence>
<dbReference type="InterPro" id="IPR036909">
    <property type="entry name" value="Cyt_c-like_dom_sf"/>
</dbReference>
<dbReference type="OrthoDB" id="9805828at2"/>
<reference evidence="9 10" key="1">
    <citation type="submission" date="2016-10" db="EMBL/GenBank/DDBJ databases">
        <authorList>
            <person name="de Groot N.N."/>
        </authorList>
    </citation>
    <scope>NUCLEOTIDE SEQUENCE [LARGE SCALE GENOMIC DNA]</scope>
    <source>
        <strain evidence="9 10">S5-249</strain>
    </source>
</reference>
<keyword evidence="10" id="KW-1185">Reference proteome</keyword>
<gene>
    <name evidence="9" type="ORF">SAMN05192580_1596</name>
</gene>
<dbReference type="RefSeq" id="WP_093313055.1">
    <property type="nucleotide sequence ID" value="NZ_FOZG01000001.1"/>
</dbReference>
<accession>A0A1I6KDD8</accession>
<evidence type="ECO:0000256" key="7">
    <source>
        <dbReference type="SAM" id="SignalP"/>
    </source>
</evidence>
<keyword evidence="7" id="KW-0732">Signal</keyword>
<dbReference type="SUPFAM" id="SSF46626">
    <property type="entry name" value="Cytochrome c"/>
    <property type="match status" value="1"/>
</dbReference>
<evidence type="ECO:0000256" key="6">
    <source>
        <dbReference type="PROSITE-ProRule" id="PRU00433"/>
    </source>
</evidence>
<keyword evidence="2 6" id="KW-0349">Heme</keyword>
<protein>
    <submittedName>
        <fullName evidence="9">Cytochrome c</fullName>
    </submittedName>
</protein>
<dbReference type="PROSITE" id="PS51007">
    <property type="entry name" value="CYTC"/>
    <property type="match status" value="1"/>
</dbReference>
<proteinExistence type="predicted"/>
<dbReference type="EMBL" id="FOZG01000001">
    <property type="protein sequence ID" value="SFR89206.1"/>
    <property type="molecule type" value="Genomic_DNA"/>
</dbReference>
<dbReference type="Gene3D" id="1.10.760.10">
    <property type="entry name" value="Cytochrome c-like domain"/>
    <property type="match status" value="1"/>
</dbReference>
<evidence type="ECO:0000256" key="5">
    <source>
        <dbReference type="ARBA" id="ARBA00023004"/>
    </source>
</evidence>
<dbReference type="Proteomes" id="UP000198824">
    <property type="component" value="Unassembled WGS sequence"/>
</dbReference>
<keyword evidence="5 6" id="KW-0408">Iron</keyword>
<dbReference type="AlphaFoldDB" id="A0A1I6KDD8"/>
<keyword evidence="4" id="KW-0249">Electron transport</keyword>